<comment type="caution">
    <text evidence="10">The sequence shown here is derived from an EMBL/GenBank/DDBJ whole genome shotgun (WGS) entry which is preliminary data.</text>
</comment>
<keyword evidence="8" id="KW-0472">Membrane</keyword>
<evidence type="ECO:0000256" key="8">
    <source>
        <dbReference type="ARBA" id="ARBA00023136"/>
    </source>
</evidence>
<keyword evidence="5" id="KW-0106">Calcium</keyword>
<dbReference type="CDD" id="cd15900">
    <property type="entry name" value="EFh_MICU"/>
    <property type="match status" value="1"/>
</dbReference>
<dbReference type="PROSITE" id="PS50222">
    <property type="entry name" value="EF_HAND_2"/>
    <property type="match status" value="2"/>
</dbReference>
<protein>
    <recommendedName>
        <fullName evidence="9">EF-hand domain-containing protein</fullName>
    </recommendedName>
</protein>
<keyword evidence="6" id="KW-0809">Transit peptide</keyword>
<dbReference type="InterPro" id="IPR039800">
    <property type="entry name" value="MICU1/2/3"/>
</dbReference>
<dbReference type="InterPro" id="IPR018247">
    <property type="entry name" value="EF_Hand_1_Ca_BS"/>
</dbReference>
<evidence type="ECO:0000256" key="7">
    <source>
        <dbReference type="ARBA" id="ARBA00023128"/>
    </source>
</evidence>
<evidence type="ECO:0000313" key="11">
    <source>
        <dbReference type="Proteomes" id="UP001359485"/>
    </source>
</evidence>
<dbReference type="PANTHER" id="PTHR12294">
    <property type="entry name" value="EF HAND DOMAIN FAMILY A1,A2-RELATED"/>
    <property type="match status" value="1"/>
</dbReference>
<proteinExistence type="predicted"/>
<dbReference type="Gene3D" id="1.10.238.10">
    <property type="entry name" value="EF-hand"/>
    <property type="match status" value="2"/>
</dbReference>
<dbReference type="EMBL" id="JAWJWF010000001">
    <property type="protein sequence ID" value="KAK6641717.1"/>
    <property type="molecule type" value="Genomic_DNA"/>
</dbReference>
<dbReference type="InterPro" id="IPR002048">
    <property type="entry name" value="EF_hand_dom"/>
</dbReference>
<evidence type="ECO:0000256" key="4">
    <source>
        <dbReference type="ARBA" id="ARBA00022792"/>
    </source>
</evidence>
<evidence type="ECO:0000256" key="6">
    <source>
        <dbReference type="ARBA" id="ARBA00022946"/>
    </source>
</evidence>
<dbReference type="SMART" id="SM00054">
    <property type="entry name" value="EFh"/>
    <property type="match status" value="2"/>
</dbReference>
<gene>
    <name evidence="10" type="ORF">RUM44_013432</name>
</gene>
<evidence type="ECO:0000313" key="10">
    <source>
        <dbReference type="EMBL" id="KAK6641717.1"/>
    </source>
</evidence>
<feature type="domain" description="EF-hand" evidence="9">
    <location>
        <begin position="148"/>
        <end position="183"/>
    </location>
</feature>
<name>A0ABR1BHV2_POLSC</name>
<dbReference type="PANTHER" id="PTHR12294:SF13">
    <property type="entry name" value="MITOCHONDRIAL CALCIUM UPTAKE 3, ISOFORM D"/>
    <property type="match status" value="1"/>
</dbReference>
<keyword evidence="4" id="KW-0999">Mitochondrion inner membrane</keyword>
<sequence length="427" mass="50043">MMLSAAEMRMFEVQLRQIGAQRDEEYVGAVKLTSRERRFIKFASVEYDGQLYMTPQDFLESVVEQEPRPRLKRRYLTDKEVEKIKDQTPSLKKGSSEMFRKLRDKGIISYTDFGSSERCNCQTPHIAFPNNVSNPNRPILYVLFLFLEPQSGFRIAFNMFDTDGNERVDKTEFLVLVEIIGRHTTKEMKARQCDPKSKTAMEKIFSQSWRDKRGLSNKPTSGEDITKLKASSAQDEYVDDEQGLQRRHNVDTTLLVHFFGKRGNDQLKFEGFRKFMENLQAEVLELEFHEFSKGHNTISEVDFAKILLRYTYLDTDEYDRFLNRLLDRVKEEQGITLQEFKGFCQFLNNLEDFAIAMKMYTLSDHPISEDEFHRAVKICTGNSLSRHLVHTVFAIFDEDGDGHLSYREFIAIMKERLHRGFKVRLPM</sequence>
<dbReference type="SUPFAM" id="SSF47473">
    <property type="entry name" value="EF-hand"/>
    <property type="match status" value="2"/>
</dbReference>
<dbReference type="PROSITE" id="PS00018">
    <property type="entry name" value="EF_HAND_1"/>
    <property type="match status" value="1"/>
</dbReference>
<dbReference type="Pfam" id="PF13499">
    <property type="entry name" value="EF-hand_7"/>
    <property type="match status" value="1"/>
</dbReference>
<evidence type="ECO:0000259" key="9">
    <source>
        <dbReference type="PROSITE" id="PS50222"/>
    </source>
</evidence>
<feature type="domain" description="EF-hand" evidence="9">
    <location>
        <begin position="384"/>
        <end position="419"/>
    </location>
</feature>
<evidence type="ECO:0000256" key="2">
    <source>
        <dbReference type="ARBA" id="ARBA00004569"/>
    </source>
</evidence>
<evidence type="ECO:0000256" key="5">
    <source>
        <dbReference type="ARBA" id="ARBA00022837"/>
    </source>
</evidence>
<keyword evidence="11" id="KW-1185">Reference proteome</keyword>
<keyword evidence="3" id="KW-0677">Repeat</keyword>
<evidence type="ECO:0000256" key="3">
    <source>
        <dbReference type="ARBA" id="ARBA00022737"/>
    </source>
</evidence>
<dbReference type="InterPro" id="IPR011992">
    <property type="entry name" value="EF-hand-dom_pair"/>
</dbReference>
<dbReference type="Proteomes" id="UP001359485">
    <property type="component" value="Unassembled WGS sequence"/>
</dbReference>
<keyword evidence="7" id="KW-0496">Mitochondrion</keyword>
<reference evidence="10 11" key="1">
    <citation type="submission" date="2023-09" db="EMBL/GenBank/DDBJ databases">
        <title>Genomes of two closely related lineages of the louse Polyplax serrata with different host specificities.</title>
        <authorList>
            <person name="Martinu J."/>
            <person name="Tarabai H."/>
            <person name="Stefka J."/>
            <person name="Hypsa V."/>
        </authorList>
    </citation>
    <scope>NUCLEOTIDE SEQUENCE [LARGE SCALE GENOMIC DNA]</scope>
    <source>
        <strain evidence="10">98ZLc_SE</strain>
    </source>
</reference>
<organism evidence="10 11">
    <name type="scientific">Polyplax serrata</name>
    <name type="common">Common mouse louse</name>
    <dbReference type="NCBI Taxonomy" id="468196"/>
    <lineage>
        <taxon>Eukaryota</taxon>
        <taxon>Metazoa</taxon>
        <taxon>Ecdysozoa</taxon>
        <taxon>Arthropoda</taxon>
        <taxon>Hexapoda</taxon>
        <taxon>Insecta</taxon>
        <taxon>Pterygota</taxon>
        <taxon>Neoptera</taxon>
        <taxon>Paraneoptera</taxon>
        <taxon>Psocodea</taxon>
        <taxon>Troctomorpha</taxon>
        <taxon>Phthiraptera</taxon>
        <taxon>Anoplura</taxon>
        <taxon>Polyplacidae</taxon>
        <taxon>Polyplax</taxon>
    </lineage>
</organism>
<comment type="subcellular location">
    <subcellularLocation>
        <location evidence="1">Mitochondrion inner membrane</location>
    </subcellularLocation>
    <subcellularLocation>
        <location evidence="2">Mitochondrion intermembrane space</location>
    </subcellularLocation>
</comment>
<evidence type="ECO:0000256" key="1">
    <source>
        <dbReference type="ARBA" id="ARBA00004273"/>
    </source>
</evidence>
<accession>A0ABR1BHV2</accession>